<feature type="compositionally biased region" description="Basic and acidic residues" evidence="1">
    <location>
        <begin position="1"/>
        <end position="25"/>
    </location>
</feature>
<keyword evidence="2" id="KW-0472">Membrane</keyword>
<evidence type="ECO:0000313" key="3">
    <source>
        <dbReference type="EMBL" id="KAK0508723.1"/>
    </source>
</evidence>
<feature type="compositionally biased region" description="Polar residues" evidence="1">
    <location>
        <begin position="28"/>
        <end position="47"/>
    </location>
</feature>
<feature type="transmembrane region" description="Helical" evidence="2">
    <location>
        <begin position="344"/>
        <end position="369"/>
    </location>
</feature>
<name>A0AA39UYF0_9LECA</name>
<dbReference type="PANTHER" id="PTHR33927">
    <property type="entry name" value="TRANSMEMBRANE PROTEIN"/>
    <property type="match status" value="1"/>
</dbReference>
<keyword evidence="2" id="KW-0812">Transmembrane</keyword>
<dbReference type="PANTHER" id="PTHR33927:SF5">
    <property type="entry name" value="ENZYME, PUTATIVE (AFU_ORTHOLOGUE AFUA_8G01222)-RELATED"/>
    <property type="match status" value="1"/>
</dbReference>
<evidence type="ECO:0000313" key="4">
    <source>
        <dbReference type="Proteomes" id="UP001166286"/>
    </source>
</evidence>
<dbReference type="EMBL" id="JAFEKC020000020">
    <property type="protein sequence ID" value="KAK0508723.1"/>
    <property type="molecule type" value="Genomic_DNA"/>
</dbReference>
<sequence>MSETEHTEQEGRDGPAESLSSREVEAANDSTAQVSHAGSSESLNTVTEEAFRPEELTLEKAQSLGYPTEQSLPSKSIDSNNPAQDLEKGVVAPILIQQGLGAQDYEKSDVTPIARRGHTPSASYSSTWRISMPPDEMPRLPYKRERRIWRRLRHNLLAVYQRLFSVVFLGNMIAFIVELVKHRHSQPFGPPLGNVATAAAANIIGAILIRQEYVINGLYTVFCWTPHWVPFRIRRMVAKLYHFGGVHSGCAVSATTWFLLYTALVTKQYADGDFNQPAVIAITYILLVLFLAICIFAIPKFRIFSHNTFEAIHRFAGWTAVALFWVEILLVLHAESQTPGSDSLGILVIKAPAFWFLLVITFFIILPWLRLRKVPAYPEVLSSHAVRIHFKYMKMGPILGIRITHNPMKEWHAFATIPEADGSSFSLIVSDNGDWTKKQIMEPASSYWIRGIPITGVLRMAMVFKRVVVVTTGSGIGPCLSMLVSHPLPCRILWSTPNPLQTYGENILQLVTNADPDAMIINTRASGRPDMVALAYHMYLESKAEAVFIISNPHLTRKVVYGMESRGIPAYGPIWDS</sequence>
<comment type="caution">
    <text evidence="3">The sequence shown here is derived from an EMBL/GenBank/DDBJ whole genome shotgun (WGS) entry which is preliminary data.</text>
</comment>
<reference evidence="3" key="1">
    <citation type="submission" date="2023-03" db="EMBL/GenBank/DDBJ databases">
        <title>Complete genome of Cladonia borealis.</title>
        <authorList>
            <person name="Park H."/>
        </authorList>
    </citation>
    <scope>NUCLEOTIDE SEQUENCE</scope>
    <source>
        <strain evidence="3">ANT050790</strain>
    </source>
</reference>
<keyword evidence="4" id="KW-1185">Reference proteome</keyword>
<proteinExistence type="predicted"/>
<protein>
    <recommendedName>
        <fullName evidence="5">Integral membrane protein TmpA</fullName>
    </recommendedName>
</protein>
<gene>
    <name evidence="3" type="ORF">JMJ35_008999</name>
</gene>
<feature type="compositionally biased region" description="Basic and acidic residues" evidence="1">
    <location>
        <begin position="49"/>
        <end position="58"/>
    </location>
</feature>
<evidence type="ECO:0000256" key="2">
    <source>
        <dbReference type="SAM" id="Phobius"/>
    </source>
</evidence>
<feature type="region of interest" description="Disordered" evidence="1">
    <location>
        <begin position="1"/>
        <end position="83"/>
    </location>
</feature>
<feature type="transmembrane region" description="Helical" evidence="2">
    <location>
        <begin position="280"/>
        <end position="299"/>
    </location>
</feature>
<evidence type="ECO:0000256" key="1">
    <source>
        <dbReference type="SAM" id="MobiDB-lite"/>
    </source>
</evidence>
<accession>A0AA39UYF0</accession>
<feature type="compositionally biased region" description="Polar residues" evidence="1">
    <location>
        <begin position="68"/>
        <end position="83"/>
    </location>
</feature>
<feature type="transmembrane region" description="Helical" evidence="2">
    <location>
        <begin position="188"/>
        <end position="209"/>
    </location>
</feature>
<evidence type="ECO:0008006" key="5">
    <source>
        <dbReference type="Google" id="ProtNLM"/>
    </source>
</evidence>
<feature type="transmembrane region" description="Helical" evidence="2">
    <location>
        <begin position="240"/>
        <end position="260"/>
    </location>
</feature>
<feature type="transmembrane region" description="Helical" evidence="2">
    <location>
        <begin position="156"/>
        <end position="176"/>
    </location>
</feature>
<keyword evidence="2" id="KW-1133">Transmembrane helix</keyword>
<dbReference type="InterPro" id="IPR052979">
    <property type="entry name" value="Adenylate-forming_domain"/>
</dbReference>
<dbReference type="Proteomes" id="UP001166286">
    <property type="component" value="Unassembled WGS sequence"/>
</dbReference>
<feature type="transmembrane region" description="Helical" evidence="2">
    <location>
        <begin position="311"/>
        <end position="332"/>
    </location>
</feature>
<dbReference type="AlphaFoldDB" id="A0AA39UYF0"/>
<organism evidence="3 4">
    <name type="scientific">Cladonia borealis</name>
    <dbReference type="NCBI Taxonomy" id="184061"/>
    <lineage>
        <taxon>Eukaryota</taxon>
        <taxon>Fungi</taxon>
        <taxon>Dikarya</taxon>
        <taxon>Ascomycota</taxon>
        <taxon>Pezizomycotina</taxon>
        <taxon>Lecanoromycetes</taxon>
        <taxon>OSLEUM clade</taxon>
        <taxon>Lecanoromycetidae</taxon>
        <taxon>Lecanorales</taxon>
        <taxon>Lecanorineae</taxon>
        <taxon>Cladoniaceae</taxon>
        <taxon>Cladonia</taxon>
    </lineage>
</organism>